<reference evidence="2" key="1">
    <citation type="submission" date="2021-04" db="EMBL/GenBank/DDBJ databases">
        <title>Sequencing of actinobacteria type strains.</title>
        <authorList>
            <person name="Nguyen G.-S."/>
            <person name="Wentzel A."/>
        </authorList>
    </citation>
    <scope>NUCLEOTIDE SEQUENCE</scope>
    <source>
        <strain evidence="2">DSM 42095</strain>
    </source>
</reference>
<evidence type="ECO:0000256" key="1">
    <source>
        <dbReference type="SAM" id="MobiDB-lite"/>
    </source>
</evidence>
<dbReference type="Proteomes" id="UP000675554">
    <property type="component" value="Unassembled WGS sequence"/>
</dbReference>
<gene>
    <name evidence="2" type="ORF">KDA82_22670</name>
</gene>
<sequence length="54" mass="5672">MDDASVDGDRSPLVRPYLVAYEREERRTALAPGGADSGPWLLHGPYAGTSAGVA</sequence>
<keyword evidence="3" id="KW-1185">Reference proteome</keyword>
<organism evidence="2 3">
    <name type="scientific">Streptomyces daliensis</name>
    <dbReference type="NCBI Taxonomy" id="299421"/>
    <lineage>
        <taxon>Bacteria</taxon>
        <taxon>Bacillati</taxon>
        <taxon>Actinomycetota</taxon>
        <taxon>Actinomycetes</taxon>
        <taxon>Kitasatosporales</taxon>
        <taxon>Streptomycetaceae</taxon>
        <taxon>Streptomyces</taxon>
    </lineage>
</organism>
<dbReference type="EMBL" id="JAGSMN010000530">
    <property type="protein sequence ID" value="MBR7675766.1"/>
    <property type="molecule type" value="Genomic_DNA"/>
</dbReference>
<evidence type="ECO:0000313" key="2">
    <source>
        <dbReference type="EMBL" id="MBR7675766.1"/>
    </source>
</evidence>
<name>A0A8T4ITY9_9ACTN</name>
<comment type="caution">
    <text evidence="2">The sequence shown here is derived from an EMBL/GenBank/DDBJ whole genome shotgun (WGS) entry which is preliminary data.</text>
</comment>
<evidence type="ECO:0000313" key="3">
    <source>
        <dbReference type="Proteomes" id="UP000675554"/>
    </source>
</evidence>
<dbReference type="AlphaFoldDB" id="A0A8T4ITY9"/>
<accession>A0A8T4ITY9</accession>
<proteinExistence type="predicted"/>
<feature type="region of interest" description="Disordered" evidence="1">
    <location>
        <begin position="29"/>
        <end position="54"/>
    </location>
</feature>
<protein>
    <submittedName>
        <fullName evidence="2">Uncharacterized protein</fullName>
    </submittedName>
</protein>